<comment type="caution">
    <text evidence="1">The sequence shown here is derived from an EMBL/GenBank/DDBJ whole genome shotgun (WGS) entry which is preliminary data.</text>
</comment>
<dbReference type="AlphaFoldDB" id="A0A811V560"/>
<keyword evidence="2" id="KW-1185">Reference proteome</keyword>
<reference evidence="1" key="1">
    <citation type="submission" date="2020-11" db="EMBL/GenBank/DDBJ databases">
        <authorList>
            <person name="Whitehead M."/>
        </authorList>
    </citation>
    <scope>NUCLEOTIDE SEQUENCE</scope>
    <source>
        <strain evidence="1">EGII</strain>
    </source>
</reference>
<evidence type="ECO:0000313" key="2">
    <source>
        <dbReference type="Proteomes" id="UP000606786"/>
    </source>
</evidence>
<proteinExistence type="predicted"/>
<dbReference type="Proteomes" id="UP000606786">
    <property type="component" value="Unassembled WGS sequence"/>
</dbReference>
<gene>
    <name evidence="1" type="ORF">CCAP1982_LOCUS13895</name>
</gene>
<evidence type="ECO:0000313" key="1">
    <source>
        <dbReference type="EMBL" id="CAD7005535.1"/>
    </source>
</evidence>
<organism evidence="1 2">
    <name type="scientific">Ceratitis capitata</name>
    <name type="common">Mediterranean fruit fly</name>
    <name type="synonym">Tephritis capitata</name>
    <dbReference type="NCBI Taxonomy" id="7213"/>
    <lineage>
        <taxon>Eukaryota</taxon>
        <taxon>Metazoa</taxon>
        <taxon>Ecdysozoa</taxon>
        <taxon>Arthropoda</taxon>
        <taxon>Hexapoda</taxon>
        <taxon>Insecta</taxon>
        <taxon>Pterygota</taxon>
        <taxon>Neoptera</taxon>
        <taxon>Endopterygota</taxon>
        <taxon>Diptera</taxon>
        <taxon>Brachycera</taxon>
        <taxon>Muscomorpha</taxon>
        <taxon>Tephritoidea</taxon>
        <taxon>Tephritidae</taxon>
        <taxon>Ceratitis</taxon>
        <taxon>Ceratitis</taxon>
    </lineage>
</organism>
<name>A0A811V560_CERCA</name>
<sequence>MEGESVESLSNAFVLRQDPVSYENLFNFFNSATRDSDFFLKPYQNYSVKHGKEKHLKQKREAYIWALYLLRKAIAMDLIFHTQ</sequence>
<accession>A0A811V560</accession>
<dbReference type="EMBL" id="CAJHJT010000034">
    <property type="protein sequence ID" value="CAD7005535.1"/>
    <property type="molecule type" value="Genomic_DNA"/>
</dbReference>
<protein>
    <submittedName>
        <fullName evidence="1">(Mediterranean fruit fly) hypothetical protein</fullName>
    </submittedName>
</protein>